<proteinExistence type="predicted"/>
<protein>
    <submittedName>
        <fullName evidence="1">Uncharacterized protein</fullName>
    </submittedName>
</protein>
<reference evidence="1 2" key="1">
    <citation type="submission" date="2014-04" db="EMBL/GenBank/DDBJ databases">
        <authorList>
            <consortium name="DOE Joint Genome Institute"/>
            <person name="Kuo A."/>
            <person name="Kohler A."/>
            <person name="Costa M.D."/>
            <person name="Nagy L.G."/>
            <person name="Floudas D."/>
            <person name="Copeland A."/>
            <person name="Barry K.W."/>
            <person name="Cichocki N."/>
            <person name="Veneault-Fourrey C."/>
            <person name="LaButti K."/>
            <person name="Lindquist E.A."/>
            <person name="Lipzen A."/>
            <person name="Lundell T."/>
            <person name="Morin E."/>
            <person name="Murat C."/>
            <person name="Sun H."/>
            <person name="Tunlid A."/>
            <person name="Henrissat B."/>
            <person name="Grigoriev I.V."/>
            <person name="Hibbett D.S."/>
            <person name="Martin F."/>
            <person name="Nordberg H.P."/>
            <person name="Cantor M.N."/>
            <person name="Hua S.X."/>
        </authorList>
    </citation>
    <scope>NUCLEOTIDE SEQUENCE [LARGE SCALE GENOMIC DNA]</scope>
    <source>
        <strain evidence="1 2">441</strain>
    </source>
</reference>
<gene>
    <name evidence="1" type="ORF">PISMIDRAFT_674295</name>
</gene>
<dbReference type="Proteomes" id="UP000054018">
    <property type="component" value="Unassembled WGS sequence"/>
</dbReference>
<dbReference type="EMBL" id="KN833694">
    <property type="protein sequence ID" value="KIK27965.1"/>
    <property type="molecule type" value="Genomic_DNA"/>
</dbReference>
<dbReference type="HOGENOM" id="CLU_2469934_0_0_1"/>
<dbReference type="AlphaFoldDB" id="A0A0C9YSN8"/>
<organism evidence="1 2">
    <name type="scientific">Pisolithus microcarpus 441</name>
    <dbReference type="NCBI Taxonomy" id="765257"/>
    <lineage>
        <taxon>Eukaryota</taxon>
        <taxon>Fungi</taxon>
        <taxon>Dikarya</taxon>
        <taxon>Basidiomycota</taxon>
        <taxon>Agaricomycotina</taxon>
        <taxon>Agaricomycetes</taxon>
        <taxon>Agaricomycetidae</taxon>
        <taxon>Boletales</taxon>
        <taxon>Sclerodermatineae</taxon>
        <taxon>Pisolithaceae</taxon>
        <taxon>Pisolithus</taxon>
    </lineage>
</organism>
<sequence length="88" mass="9799">MNKTALNSGILLAEATLEQNDHFGDLSEHLIATDTCIAFSRPSALDDDVSLWLRSPPSREENTALVTCRDGHFTLSAHHRRPLILMRS</sequence>
<name>A0A0C9YSN8_9AGAM</name>
<accession>A0A0C9YSN8</accession>
<evidence type="ECO:0000313" key="2">
    <source>
        <dbReference type="Proteomes" id="UP000054018"/>
    </source>
</evidence>
<keyword evidence="2" id="KW-1185">Reference proteome</keyword>
<evidence type="ECO:0000313" key="1">
    <source>
        <dbReference type="EMBL" id="KIK27965.1"/>
    </source>
</evidence>
<reference evidence="2" key="2">
    <citation type="submission" date="2015-01" db="EMBL/GenBank/DDBJ databases">
        <title>Evolutionary Origins and Diversification of the Mycorrhizal Mutualists.</title>
        <authorList>
            <consortium name="DOE Joint Genome Institute"/>
            <consortium name="Mycorrhizal Genomics Consortium"/>
            <person name="Kohler A."/>
            <person name="Kuo A."/>
            <person name="Nagy L.G."/>
            <person name="Floudas D."/>
            <person name="Copeland A."/>
            <person name="Barry K.W."/>
            <person name="Cichocki N."/>
            <person name="Veneault-Fourrey C."/>
            <person name="LaButti K."/>
            <person name="Lindquist E.A."/>
            <person name="Lipzen A."/>
            <person name="Lundell T."/>
            <person name="Morin E."/>
            <person name="Murat C."/>
            <person name="Riley R."/>
            <person name="Ohm R."/>
            <person name="Sun H."/>
            <person name="Tunlid A."/>
            <person name="Henrissat B."/>
            <person name="Grigoriev I.V."/>
            <person name="Hibbett D.S."/>
            <person name="Martin F."/>
        </authorList>
    </citation>
    <scope>NUCLEOTIDE SEQUENCE [LARGE SCALE GENOMIC DNA]</scope>
    <source>
        <strain evidence="2">441</strain>
    </source>
</reference>